<dbReference type="EMBL" id="CAMKVN010017601">
    <property type="protein sequence ID" value="CAI2197999.1"/>
    <property type="molecule type" value="Genomic_DNA"/>
</dbReference>
<accession>A0A9W4T8I1</accession>
<organism evidence="1 2">
    <name type="scientific">Funneliformis geosporum</name>
    <dbReference type="NCBI Taxonomy" id="1117311"/>
    <lineage>
        <taxon>Eukaryota</taxon>
        <taxon>Fungi</taxon>
        <taxon>Fungi incertae sedis</taxon>
        <taxon>Mucoromycota</taxon>
        <taxon>Glomeromycotina</taxon>
        <taxon>Glomeromycetes</taxon>
        <taxon>Glomerales</taxon>
        <taxon>Glomeraceae</taxon>
        <taxon>Funneliformis</taxon>
    </lineage>
</organism>
<gene>
    <name evidence="1" type="ORF">FWILDA_LOCUS18355</name>
</gene>
<keyword evidence="2" id="KW-1185">Reference proteome</keyword>
<protein>
    <submittedName>
        <fullName evidence="1">1613_t:CDS:1</fullName>
    </submittedName>
</protein>
<name>A0A9W4T8I1_9GLOM</name>
<proteinExistence type="predicted"/>
<sequence length="261" mass="30974">TIQDPLEKFIQESIYDLLHLPLHLLSDDKVEKITSYMKEDQELAGCINHNKTFQRFISDISEQLVNYHLMKKYLFDDFATIMKLVVAYAILNIPVDETDKFEIGIINLEVTRYNPKMPYVCMPYIWMWITTSIKEFKAGQFWDVMIDQKSHILGVYYIYQGIPLLDHKFQLPTVEKYYLELAHRYPDIMQNKHLLLGTVKSSNTTAGQPQTLSKAIVKREYKKVKNEFEFMEKSFKSERPIKHWIFLSASMDLRQEIVWNL</sequence>
<comment type="caution">
    <text evidence="1">The sequence shown here is derived from an EMBL/GenBank/DDBJ whole genome shotgun (WGS) entry which is preliminary data.</text>
</comment>
<evidence type="ECO:0000313" key="2">
    <source>
        <dbReference type="Proteomes" id="UP001153678"/>
    </source>
</evidence>
<dbReference type="OrthoDB" id="2397966at2759"/>
<feature type="non-terminal residue" evidence="1">
    <location>
        <position position="261"/>
    </location>
</feature>
<evidence type="ECO:0000313" key="1">
    <source>
        <dbReference type="EMBL" id="CAI2197999.1"/>
    </source>
</evidence>
<dbReference type="Proteomes" id="UP001153678">
    <property type="component" value="Unassembled WGS sequence"/>
</dbReference>
<reference evidence="1" key="1">
    <citation type="submission" date="2022-08" db="EMBL/GenBank/DDBJ databases">
        <authorList>
            <person name="Kallberg Y."/>
            <person name="Tangrot J."/>
            <person name="Rosling A."/>
        </authorList>
    </citation>
    <scope>NUCLEOTIDE SEQUENCE</scope>
    <source>
        <strain evidence="1">Wild A</strain>
    </source>
</reference>
<dbReference type="AlphaFoldDB" id="A0A9W4T8I1"/>